<reference evidence="2" key="2">
    <citation type="submission" date="2016-02" db="EMBL/GenBank/DDBJ databases">
        <title>Draft genome sequence of five rapidly growing Mycobacterium species.</title>
        <authorList>
            <person name="Katahira K."/>
            <person name="Gotou Y."/>
            <person name="Iida K."/>
            <person name="Ogura Y."/>
            <person name="Hayashi T."/>
        </authorList>
    </citation>
    <scope>NUCLEOTIDE SEQUENCE [LARGE SCALE GENOMIC DNA]</scope>
    <source>
        <strain evidence="2">JCM15298</strain>
    </source>
</reference>
<dbReference type="STRING" id="228230.RMCC_1006"/>
<comment type="caution">
    <text evidence="1">The sequence shown here is derived from an EMBL/GenBank/DDBJ whole genome shotgun (WGS) entry which is preliminary data.</text>
</comment>
<reference evidence="2" key="1">
    <citation type="journal article" date="2016" name="Genome Announc.">
        <title>Draft Genome Sequences of Five Rapidly Growing Mycobacterium Species, M. thermoresistibile, M. fortuitum subsp. acetamidolyticum, M. canariasense, M. brisbanense, and M. novocastrense.</title>
        <authorList>
            <person name="Katahira K."/>
            <person name="Ogura Y."/>
            <person name="Gotoh Y."/>
            <person name="Hayashi T."/>
        </authorList>
    </citation>
    <scope>NUCLEOTIDE SEQUENCE [LARGE SCALE GENOMIC DNA]</scope>
    <source>
        <strain evidence="2">JCM15298</strain>
    </source>
</reference>
<keyword evidence="2" id="KW-1185">Reference proteome</keyword>
<evidence type="ECO:0000313" key="2">
    <source>
        <dbReference type="Proteomes" id="UP000069443"/>
    </source>
</evidence>
<evidence type="ECO:0000313" key="1">
    <source>
        <dbReference type="EMBL" id="GAS94040.1"/>
    </source>
</evidence>
<dbReference type="AlphaFoldDB" id="A0A124E1L3"/>
<name>A0A124E1L3_MYCCR</name>
<dbReference type="Proteomes" id="UP000069443">
    <property type="component" value="Unassembled WGS sequence"/>
</dbReference>
<organism evidence="1 2">
    <name type="scientific">Mycolicibacterium canariasense</name>
    <name type="common">Mycobacterium canariasense</name>
    <dbReference type="NCBI Taxonomy" id="228230"/>
    <lineage>
        <taxon>Bacteria</taxon>
        <taxon>Bacillati</taxon>
        <taxon>Actinomycetota</taxon>
        <taxon>Actinomycetes</taxon>
        <taxon>Mycobacteriales</taxon>
        <taxon>Mycobacteriaceae</taxon>
        <taxon>Mycolicibacterium</taxon>
    </lineage>
</organism>
<accession>A0A124E1L3</accession>
<dbReference type="EMBL" id="BCSY01000029">
    <property type="protein sequence ID" value="GAS94040.1"/>
    <property type="molecule type" value="Genomic_DNA"/>
</dbReference>
<proteinExistence type="predicted"/>
<sequence>MGDHGQRAPVAQVEQIGGGEVGAHGVDGVALGGAVLPPVVFDDGGRRPGDEFGVTEMVTVNGATLSVLSPNAMRQPRGPPPGC</sequence>
<gene>
    <name evidence="1" type="ORF">RMCC_1006</name>
</gene>
<protein>
    <submittedName>
        <fullName evidence="1">Uncharacterized protein</fullName>
    </submittedName>
</protein>